<sequence length="411" mass="45835">MNSHNKLKTGGDPRALSDYAALRNELAKLSHPARPDMDWGRVEQLSLALFRQNGVELQTVSWYTLARTRLAGIAGLNEGLAILDALLTHQWGMFWPQPVHARMEILAGFSQRLQAVMRTLTLQYADLPLVYQAEQHLNALRDVLQRLELKNASRVGELCTFMHNAAARLENRDGNNSDSSAVVLPALFAGPTVPEFATHSEPLIYIARDEPAPRVATVLPSDTRRPWRTFAAGMLTMLVTGAVGLWGWQKMYPMPGSPVPVAANETSLTELGQLPPLWRQNYGFALAARAEPAKTEKLKAQWQHHINGNALPPEALSGWQQGMEGLQELTRRLNALDERRGKYLTGSELKTMVFTITQNFGRTVPVEEQLYQLSQAESGTPLPAALLLQTDRHFNQLLNRYALIKQQAETP</sequence>
<evidence type="ECO:0000259" key="2">
    <source>
        <dbReference type="Pfam" id="PF12486"/>
    </source>
</evidence>
<comment type="caution">
    <text evidence="3">The sequence shown here is derived from an EMBL/GenBank/DDBJ whole genome shotgun (WGS) entry which is preliminary data.</text>
</comment>
<evidence type="ECO:0000313" key="3">
    <source>
        <dbReference type="EMBL" id="PNS10408.1"/>
    </source>
</evidence>
<dbReference type="PANTHER" id="PTHR37024:SF5">
    <property type="entry name" value="IMPA N-TERMINAL DOMAIN-CONTAINING PROTEIN"/>
    <property type="match status" value="1"/>
</dbReference>
<protein>
    <recommendedName>
        <fullName evidence="5">Type VI secretion protein ImpA</fullName>
    </recommendedName>
</protein>
<dbReference type="Proteomes" id="UP000236345">
    <property type="component" value="Unassembled WGS sequence"/>
</dbReference>
<evidence type="ECO:0008006" key="5">
    <source>
        <dbReference type="Google" id="ProtNLM"/>
    </source>
</evidence>
<name>A0A2K1Q5X8_9GAMM</name>
<organism evidence="3 4">
    <name type="scientific">Mixta theicola</name>
    <dbReference type="NCBI Taxonomy" id="1458355"/>
    <lineage>
        <taxon>Bacteria</taxon>
        <taxon>Pseudomonadati</taxon>
        <taxon>Pseudomonadota</taxon>
        <taxon>Gammaproteobacteria</taxon>
        <taxon>Enterobacterales</taxon>
        <taxon>Erwiniaceae</taxon>
        <taxon>Mixta</taxon>
    </lineage>
</organism>
<evidence type="ECO:0000313" key="4">
    <source>
        <dbReference type="Proteomes" id="UP000236345"/>
    </source>
</evidence>
<dbReference type="Pfam" id="PF06812">
    <property type="entry name" value="ImpA_N"/>
    <property type="match status" value="1"/>
</dbReference>
<dbReference type="EMBL" id="NWUO01000016">
    <property type="protein sequence ID" value="PNS10408.1"/>
    <property type="molecule type" value="Genomic_DNA"/>
</dbReference>
<dbReference type="RefSeq" id="WP_103061038.1">
    <property type="nucleotide sequence ID" value="NZ_BSOF01000029.1"/>
</dbReference>
<gene>
    <name evidence="3" type="ORF">COO59_17575</name>
</gene>
<dbReference type="InterPro" id="IPR010657">
    <property type="entry name" value="ImpA_N"/>
</dbReference>
<dbReference type="Pfam" id="PF12486">
    <property type="entry name" value="VasL"/>
    <property type="match status" value="1"/>
</dbReference>
<dbReference type="InterPro" id="IPR021069">
    <property type="entry name" value="ImpA_C"/>
</dbReference>
<dbReference type="OrthoDB" id="5579595at2"/>
<evidence type="ECO:0000259" key="1">
    <source>
        <dbReference type="Pfam" id="PF06812"/>
    </source>
</evidence>
<feature type="domain" description="ImpA N-terminal" evidence="1">
    <location>
        <begin position="8"/>
        <end position="108"/>
    </location>
</feature>
<accession>A0A2K1Q5X8</accession>
<reference evidence="4" key="1">
    <citation type="submission" date="2017-09" db="EMBL/GenBank/DDBJ databases">
        <authorList>
            <person name="Palmer M."/>
            <person name="Steenkamp E.T."/>
            <person name="Coetzee M.P."/>
            <person name="Avontuur J.R."/>
            <person name="Van Zyl E."/>
            <person name="Chan W.-Y."/>
            <person name="Blom J."/>
            <person name="Venter S.N."/>
        </authorList>
    </citation>
    <scope>NUCLEOTIDE SEQUENCE [LARGE SCALE GENOMIC DNA]</scope>
    <source>
        <strain evidence="4">QC88-366</strain>
    </source>
</reference>
<dbReference type="PANTHER" id="PTHR37024">
    <property type="entry name" value="TYPE VI SECRETION SYSTEM DUF2094 AND IMPA-RELATED DOMAIN PROTEIN"/>
    <property type="match status" value="1"/>
</dbReference>
<proteinExistence type="predicted"/>
<dbReference type="AlphaFoldDB" id="A0A2K1Q5X8"/>
<feature type="domain" description="ImpA C-terminal" evidence="2">
    <location>
        <begin position="267"/>
        <end position="403"/>
    </location>
</feature>
<keyword evidence="4" id="KW-1185">Reference proteome</keyword>